<dbReference type="HOGENOM" id="CLU_024631_1_0_3"/>
<dbReference type="eggNOG" id="COG1196">
    <property type="taxonomic scope" value="Bacteria"/>
</dbReference>
<evidence type="ECO:0000313" key="7">
    <source>
        <dbReference type="Proteomes" id="UP000010475"/>
    </source>
</evidence>
<dbReference type="KEGG" id="csg:Cylst_1348"/>
<reference evidence="6 7" key="1">
    <citation type="submission" date="2012-06" db="EMBL/GenBank/DDBJ databases">
        <title>Finished chromosome of genome of Cylindrospermum stagnale PCC 7417.</title>
        <authorList>
            <consortium name="US DOE Joint Genome Institute"/>
            <person name="Gugger M."/>
            <person name="Coursin T."/>
            <person name="Rippka R."/>
            <person name="Tandeau De Marsac N."/>
            <person name="Huntemann M."/>
            <person name="Wei C.-L."/>
            <person name="Han J."/>
            <person name="Detter J.C."/>
            <person name="Han C."/>
            <person name="Tapia R."/>
            <person name="Chen A."/>
            <person name="Kyrpides N."/>
            <person name="Mavromatis K."/>
            <person name="Markowitz V."/>
            <person name="Szeto E."/>
            <person name="Ivanova N."/>
            <person name="Pagani I."/>
            <person name="Pati A."/>
            <person name="Goodwin L."/>
            <person name="Nordberg H.P."/>
            <person name="Cantor M.N."/>
            <person name="Hua S.X."/>
            <person name="Woyke T."/>
            <person name="Kerfeld C.A."/>
        </authorList>
    </citation>
    <scope>NUCLEOTIDE SEQUENCE [LARGE SCALE GENOMIC DNA]</scope>
    <source>
        <strain evidence="6 7">PCC 7417</strain>
    </source>
</reference>
<evidence type="ECO:0000256" key="4">
    <source>
        <dbReference type="SAM" id="Coils"/>
    </source>
</evidence>
<dbReference type="PANTHER" id="PTHR32114">
    <property type="entry name" value="ABC TRANSPORTER ABCH.3"/>
    <property type="match status" value="1"/>
</dbReference>
<dbReference type="InterPro" id="IPR027417">
    <property type="entry name" value="P-loop_NTPase"/>
</dbReference>
<comment type="subunit">
    <text evidence="2">Heterodimer of SbcC and SbcD.</text>
</comment>
<keyword evidence="4" id="KW-0175">Coiled coil</keyword>
<proteinExistence type="inferred from homology"/>
<feature type="coiled-coil region" evidence="4">
    <location>
        <begin position="183"/>
        <end position="287"/>
    </location>
</feature>
<dbReference type="PANTHER" id="PTHR32114:SF2">
    <property type="entry name" value="ABC TRANSPORTER ABCH.3"/>
    <property type="match status" value="1"/>
</dbReference>
<evidence type="ECO:0000256" key="2">
    <source>
        <dbReference type="ARBA" id="ARBA00011322"/>
    </source>
</evidence>
<dbReference type="SUPFAM" id="SSF52540">
    <property type="entry name" value="P-loop containing nucleoside triphosphate hydrolases"/>
    <property type="match status" value="2"/>
</dbReference>
<accession>K9WVW9</accession>
<protein>
    <recommendedName>
        <fullName evidence="3">Nuclease SbcCD subunit C</fullName>
    </recommendedName>
</protein>
<gene>
    <name evidence="6" type="ORF">Cylst_1348</name>
</gene>
<feature type="domain" description="Rad50/SbcC-type AAA" evidence="5">
    <location>
        <begin position="5"/>
        <end position="227"/>
    </location>
</feature>
<name>K9WVW9_9NOST</name>
<dbReference type="EMBL" id="CP003642">
    <property type="protein sequence ID" value="AFZ23637.1"/>
    <property type="molecule type" value="Genomic_DNA"/>
</dbReference>
<keyword evidence="7" id="KW-1185">Reference proteome</keyword>
<dbReference type="GO" id="GO:0016887">
    <property type="term" value="F:ATP hydrolysis activity"/>
    <property type="evidence" value="ECO:0007669"/>
    <property type="project" value="InterPro"/>
</dbReference>
<evidence type="ECO:0000256" key="1">
    <source>
        <dbReference type="ARBA" id="ARBA00006930"/>
    </source>
</evidence>
<dbReference type="STRING" id="56107.Cylst_1348"/>
<dbReference type="AlphaFoldDB" id="K9WVW9"/>
<dbReference type="Proteomes" id="UP000010475">
    <property type="component" value="Chromosome"/>
</dbReference>
<organism evidence="6 7">
    <name type="scientific">Cylindrospermum stagnale PCC 7417</name>
    <dbReference type="NCBI Taxonomy" id="56107"/>
    <lineage>
        <taxon>Bacteria</taxon>
        <taxon>Bacillati</taxon>
        <taxon>Cyanobacteriota</taxon>
        <taxon>Cyanophyceae</taxon>
        <taxon>Nostocales</taxon>
        <taxon>Nostocaceae</taxon>
        <taxon>Cylindrospermum</taxon>
    </lineage>
</organism>
<dbReference type="InterPro" id="IPR038729">
    <property type="entry name" value="Rad50/SbcC_AAA"/>
</dbReference>
<dbReference type="Pfam" id="PF13476">
    <property type="entry name" value="AAA_23"/>
    <property type="match status" value="1"/>
</dbReference>
<comment type="similarity">
    <text evidence="1">Belongs to the SMC family. SbcC subfamily.</text>
</comment>
<feature type="coiled-coil region" evidence="4">
    <location>
        <begin position="392"/>
        <end position="507"/>
    </location>
</feature>
<evidence type="ECO:0000313" key="6">
    <source>
        <dbReference type="EMBL" id="AFZ23637.1"/>
    </source>
</evidence>
<dbReference type="PATRIC" id="fig|56107.3.peg.1531"/>
<evidence type="ECO:0000259" key="5">
    <source>
        <dbReference type="Pfam" id="PF13476"/>
    </source>
</evidence>
<dbReference type="RefSeq" id="WP_015206893.1">
    <property type="nucleotide sequence ID" value="NC_019757.1"/>
</dbReference>
<dbReference type="GO" id="GO:0006302">
    <property type="term" value="P:double-strand break repair"/>
    <property type="evidence" value="ECO:0007669"/>
    <property type="project" value="InterPro"/>
</dbReference>
<dbReference type="Gene3D" id="3.40.50.300">
    <property type="entry name" value="P-loop containing nucleotide triphosphate hydrolases"/>
    <property type="match status" value="2"/>
</dbReference>
<sequence>MKLTSIKLGNFRSFYGKTPEINLAGSNERNTTIIHGNNGAGKTSLLNAFTWVLYEKFSAAFASTEQLVNKRAIAESQPGQPVECSVEVGWEHEGNRYRATRSCRVYKNESDIIEAGKTQLKIQVAGDDGKWYFPLQQADEIITQILPASLHQYFFFDGERIEEIVRSDQKAEIAEAIRTFLGVEVIELSIKHLKEAKKNLEADLKNIGDAETKQLLSQQEKLEQEIENLSLRQTEIKQDLEHQQTFKKEVSNRLRELSAVKELQERRQNLENQRDANREELKKTRETLKKVISARGYTVLLSETTTQFREIFTDLKQRGELTTGISREFVNELLKSERCICGADLQDGSHSHLNVKTLLDKAGSSTVEETAIRMSAQVDEIDKQAISFWEEVDREQDRIKQLRENISQVEAELDGIQEQIRKNPNEEISNLQKRLDEIEAKNDELNREQGGNQQEIAHIKTNIDNLVKQIAKQKQNEDKQSLAQRRINATQDAIERLSEVKNRQEKQFRVQLEKRVQEIFSEISFTPYLPKISEKYELSLIENTTGMEAPVAASTGENQILSLSFIASIIDKVREWSEKRKLIMVPDSSTFPIVMDSPFGSLDANSRRHIARTIPKLANQLIVLVTKTQWRGEVEEEIAKKIGREYVLTYYSSKPDCEQDYIQLGGERYPLVRQSPNGFEYTEIIEVERNR</sequence>
<evidence type="ECO:0000256" key="3">
    <source>
        <dbReference type="ARBA" id="ARBA00013368"/>
    </source>
</evidence>
<dbReference type="OrthoDB" id="9795626at2"/>